<evidence type="ECO:0000256" key="1">
    <source>
        <dbReference type="ARBA" id="ARBA00022491"/>
    </source>
</evidence>
<evidence type="ECO:0000259" key="4">
    <source>
        <dbReference type="PROSITE" id="PS50977"/>
    </source>
</evidence>
<dbReference type="Proteomes" id="UP000002164">
    <property type="component" value="Chromosome"/>
</dbReference>
<dbReference type="Gene3D" id="1.10.357.10">
    <property type="entry name" value="Tetracycline Repressor, domain 2"/>
    <property type="match status" value="1"/>
</dbReference>
<reference evidence="5 6" key="1">
    <citation type="journal article" date="2008" name="J. Bacteriol.">
        <title>Complete genome sequence of the mosquitocidal bacterium Bacillus sphaericus C3-41 and comparison with those of closely related Bacillus species.</title>
        <authorList>
            <person name="Hu X."/>
            <person name="Fan W."/>
            <person name="Han B."/>
            <person name="Liu H."/>
            <person name="Zheng D."/>
            <person name="Li Q."/>
            <person name="Dong W."/>
            <person name="Yan J."/>
            <person name="Gao M."/>
            <person name="Berry C."/>
            <person name="Yuan Z."/>
        </authorList>
    </citation>
    <scope>NUCLEOTIDE SEQUENCE [LARGE SCALE GENOMIC DNA]</scope>
    <source>
        <strain evidence="5 6">C3-41</strain>
    </source>
</reference>
<name>B1HS93_LYSSC</name>
<dbReference type="KEGG" id="lsp:Bsph_1770"/>
<dbReference type="InterPro" id="IPR050624">
    <property type="entry name" value="HTH-type_Tx_Regulator"/>
</dbReference>
<organism evidence="5 6">
    <name type="scientific">Lysinibacillus sphaericus (strain C3-41)</name>
    <dbReference type="NCBI Taxonomy" id="444177"/>
    <lineage>
        <taxon>Bacteria</taxon>
        <taxon>Bacillati</taxon>
        <taxon>Bacillota</taxon>
        <taxon>Bacilli</taxon>
        <taxon>Bacillales</taxon>
        <taxon>Bacillaceae</taxon>
        <taxon>Lysinibacillus</taxon>
    </lineage>
</organism>
<accession>B1HS93</accession>
<protein>
    <submittedName>
        <fullName evidence="5">Transcriptional regulator, TetR family</fullName>
    </submittedName>
</protein>
<dbReference type="PANTHER" id="PTHR43479:SF7">
    <property type="entry name" value="TETR-FAMILY TRANSCRIPTIONAL REGULATOR"/>
    <property type="match status" value="1"/>
</dbReference>
<gene>
    <name evidence="5" type="ordered locus">Bsph_1770</name>
</gene>
<dbReference type="PANTHER" id="PTHR43479">
    <property type="entry name" value="ACREF/ENVCD OPERON REPRESSOR-RELATED"/>
    <property type="match status" value="1"/>
</dbReference>
<dbReference type="InterPro" id="IPR001647">
    <property type="entry name" value="HTH_TetR"/>
</dbReference>
<proteinExistence type="predicted"/>
<dbReference type="InterPro" id="IPR009057">
    <property type="entry name" value="Homeodomain-like_sf"/>
</dbReference>
<dbReference type="Pfam" id="PF14278">
    <property type="entry name" value="TetR_C_8"/>
    <property type="match status" value="1"/>
</dbReference>
<feature type="domain" description="HTH tetR-type" evidence="4">
    <location>
        <begin position="14"/>
        <end position="74"/>
    </location>
</feature>
<dbReference type="PROSITE" id="PS50977">
    <property type="entry name" value="HTH_TETR_2"/>
    <property type="match status" value="1"/>
</dbReference>
<feature type="DNA-binding region" description="H-T-H motif" evidence="3">
    <location>
        <begin position="37"/>
        <end position="56"/>
    </location>
</feature>
<keyword evidence="2 3" id="KW-0238">DNA-binding</keyword>
<dbReference type="EMBL" id="CP000817">
    <property type="protein sequence ID" value="ACA39364.1"/>
    <property type="molecule type" value="Genomic_DNA"/>
</dbReference>
<dbReference type="InterPro" id="IPR039532">
    <property type="entry name" value="TetR_C_Firmicutes"/>
</dbReference>
<sequence>MEGSALSVHDKMNFETKLAIKTALTQQVEEVGFERVTVKNLALTAQINRGTFYLHYSDKYKVMEDLQQELLMELERYVKHVQPVDAFQTLKMGQLYQPFIKVITCIKDHAPAFRMLLGEQGSPSFTQKMKTIFGNHILDRLSAVREEVRDPEFQQYLQAFIASAILGVIQEWLEKGNENLTVEEMVTLHFRLLRFLGNVVAGS</sequence>
<dbReference type="Pfam" id="PF00440">
    <property type="entry name" value="TetR_N"/>
    <property type="match status" value="1"/>
</dbReference>
<evidence type="ECO:0000256" key="2">
    <source>
        <dbReference type="ARBA" id="ARBA00023125"/>
    </source>
</evidence>
<dbReference type="HOGENOM" id="CLU_087539_0_1_9"/>
<evidence type="ECO:0000256" key="3">
    <source>
        <dbReference type="PROSITE-ProRule" id="PRU00335"/>
    </source>
</evidence>
<evidence type="ECO:0000313" key="6">
    <source>
        <dbReference type="Proteomes" id="UP000002164"/>
    </source>
</evidence>
<dbReference type="EnsemblBacteria" id="ACA39364">
    <property type="protein sequence ID" value="ACA39364"/>
    <property type="gene ID" value="Bsph_1770"/>
</dbReference>
<dbReference type="GO" id="GO:0003677">
    <property type="term" value="F:DNA binding"/>
    <property type="evidence" value="ECO:0007669"/>
    <property type="project" value="UniProtKB-UniRule"/>
</dbReference>
<dbReference type="AlphaFoldDB" id="B1HS93"/>
<evidence type="ECO:0000313" key="5">
    <source>
        <dbReference type="EMBL" id="ACA39364.1"/>
    </source>
</evidence>
<dbReference type="SUPFAM" id="SSF46689">
    <property type="entry name" value="Homeodomain-like"/>
    <property type="match status" value="1"/>
</dbReference>
<keyword evidence="1" id="KW-0678">Repressor</keyword>